<dbReference type="Gene3D" id="3.40.1170.60">
    <property type="match status" value="1"/>
</dbReference>
<dbReference type="InterPro" id="IPR024728">
    <property type="entry name" value="PolY_HhH_motif"/>
</dbReference>
<keyword evidence="4" id="KW-0227">DNA damage</keyword>
<evidence type="ECO:0000256" key="3">
    <source>
        <dbReference type="ARBA" id="ARBA00022932"/>
    </source>
</evidence>
<dbReference type="AlphaFoldDB" id="A0A3D5QG32"/>
<dbReference type="InterPro" id="IPR022880">
    <property type="entry name" value="DNApol_IV"/>
</dbReference>
<comment type="cofactor">
    <cofactor evidence="4">
        <name>Mg(2+)</name>
        <dbReference type="ChEBI" id="CHEBI:18420"/>
    </cofactor>
    <text evidence="4">Binds 2 magnesium ions per subunit.</text>
</comment>
<accession>A0A3D5QG32</accession>
<dbReference type="GO" id="GO:0006261">
    <property type="term" value="P:DNA-templated DNA replication"/>
    <property type="evidence" value="ECO:0007669"/>
    <property type="project" value="UniProtKB-UniRule"/>
</dbReference>
<keyword evidence="4" id="KW-0238">DNA-binding</keyword>
<dbReference type="Pfam" id="PF11798">
    <property type="entry name" value="IMS_HHH"/>
    <property type="match status" value="1"/>
</dbReference>
<dbReference type="CDD" id="cd03586">
    <property type="entry name" value="PolY_Pol_IV_kappa"/>
    <property type="match status" value="1"/>
</dbReference>
<keyword evidence="3 4" id="KW-0239">DNA-directed DNA polymerase</keyword>
<keyword evidence="4" id="KW-0963">Cytoplasm</keyword>
<keyword evidence="4" id="KW-0808">Transferase</keyword>
<keyword evidence="4" id="KW-0234">DNA repair</keyword>
<evidence type="ECO:0000256" key="4">
    <source>
        <dbReference type="HAMAP-Rule" id="MF_01113"/>
    </source>
</evidence>
<keyword evidence="4" id="KW-0548">Nucleotidyltransferase</keyword>
<dbReference type="InterPro" id="IPR043502">
    <property type="entry name" value="DNA/RNA_pol_sf"/>
</dbReference>
<sequence length="401" mass="45190">MILCVDMDAFFASVEKASKPHLKDKPVAVIGAKERTVVTTACYIARKYGVRTGMSKYEAEKICPFINMVTGNNRKYTYISSQIMDFFKTLTDKVEIYSVDEAFLQIPGEKAEDVISDIKNYVKKRFGITCSVGAGKSKLVAKMASGINKPDGFLVISDGETIDFLDSFKLEDIWGIGKKLSERFYNMGVFNTADMRKLGRDKLCNIFGKNGYYYHMMACGDDREGVRVEDEAVKSIGHSMTFPEDVRDARMFNAYLLQLCEMVSGRARHHNVSGKTITLSIRFPDMSTLSKRHTINYLTCATHHIYDVSRYIATMFPENFLENGIRLIGVTLSNLIHDTQELCSVFDGRDMGKVYKAMDAINEKYGGFTVSFASILNCRRKGARTISPAWKPKGLRKVDVL</sequence>
<dbReference type="GO" id="GO:0003684">
    <property type="term" value="F:damaged DNA binding"/>
    <property type="evidence" value="ECO:0007669"/>
    <property type="project" value="InterPro"/>
</dbReference>
<dbReference type="Gene3D" id="3.30.70.270">
    <property type="match status" value="1"/>
</dbReference>
<dbReference type="Gene3D" id="3.30.1490.100">
    <property type="entry name" value="DNA polymerase, Y-family, little finger domain"/>
    <property type="match status" value="1"/>
</dbReference>
<dbReference type="SUPFAM" id="SSF100879">
    <property type="entry name" value="Lesion bypass DNA polymerase (Y-family), little finger domain"/>
    <property type="match status" value="1"/>
</dbReference>
<dbReference type="GO" id="GO:0000287">
    <property type="term" value="F:magnesium ion binding"/>
    <property type="evidence" value="ECO:0007669"/>
    <property type="project" value="UniProtKB-UniRule"/>
</dbReference>
<comment type="similarity">
    <text evidence="1 4">Belongs to the DNA polymerase type-Y family.</text>
</comment>
<dbReference type="InterPro" id="IPR050116">
    <property type="entry name" value="DNA_polymerase-Y"/>
</dbReference>
<dbReference type="GO" id="GO:0003887">
    <property type="term" value="F:DNA-directed DNA polymerase activity"/>
    <property type="evidence" value="ECO:0007669"/>
    <property type="project" value="UniProtKB-UniRule"/>
</dbReference>
<dbReference type="Proteomes" id="UP000262325">
    <property type="component" value="Unassembled WGS sequence"/>
</dbReference>
<dbReference type="GO" id="GO:0006281">
    <property type="term" value="P:DNA repair"/>
    <property type="evidence" value="ECO:0007669"/>
    <property type="project" value="UniProtKB-UniRule"/>
</dbReference>
<dbReference type="EMBL" id="DPPF01000226">
    <property type="protein sequence ID" value="HCW94112.1"/>
    <property type="molecule type" value="Genomic_DNA"/>
</dbReference>
<organism evidence="6 7">
    <name type="scientific">Flexistipes sinusarabici</name>
    <dbReference type="NCBI Taxonomy" id="2352"/>
    <lineage>
        <taxon>Bacteria</taxon>
        <taxon>Pseudomonadati</taxon>
        <taxon>Deferribacterota</taxon>
        <taxon>Deferribacteres</taxon>
        <taxon>Deferribacterales</taxon>
        <taxon>Flexistipitaceae</taxon>
        <taxon>Flexistipes</taxon>
    </lineage>
</organism>
<dbReference type="PANTHER" id="PTHR11076">
    <property type="entry name" value="DNA REPAIR POLYMERASE UMUC / TRANSFERASE FAMILY MEMBER"/>
    <property type="match status" value="1"/>
</dbReference>
<dbReference type="PANTHER" id="PTHR11076:SF33">
    <property type="entry name" value="DNA POLYMERASE KAPPA"/>
    <property type="match status" value="1"/>
</dbReference>
<dbReference type="SUPFAM" id="SSF56672">
    <property type="entry name" value="DNA/RNA polymerases"/>
    <property type="match status" value="1"/>
</dbReference>
<protein>
    <recommendedName>
        <fullName evidence="4">DNA polymerase IV</fullName>
        <shortName evidence="4">Pol IV</shortName>
        <ecNumber evidence="4">2.7.7.7</ecNumber>
    </recommendedName>
</protein>
<keyword evidence="4" id="KW-0479">Metal-binding</keyword>
<dbReference type="InterPro" id="IPR036775">
    <property type="entry name" value="DNA_pol_Y-fam_lit_finger_sf"/>
</dbReference>
<evidence type="ECO:0000313" key="7">
    <source>
        <dbReference type="Proteomes" id="UP000262325"/>
    </source>
</evidence>
<dbReference type="InterPro" id="IPR001126">
    <property type="entry name" value="UmuC"/>
</dbReference>
<dbReference type="GO" id="GO:0042276">
    <property type="term" value="P:error-prone translesion synthesis"/>
    <property type="evidence" value="ECO:0007669"/>
    <property type="project" value="TreeGrafter"/>
</dbReference>
<comment type="caution">
    <text evidence="6">The sequence shown here is derived from an EMBL/GenBank/DDBJ whole genome shotgun (WGS) entry which is preliminary data.</text>
</comment>
<comment type="subcellular location">
    <subcellularLocation>
        <location evidence="4">Cytoplasm</location>
    </subcellularLocation>
</comment>
<dbReference type="Pfam" id="PF00817">
    <property type="entry name" value="IMS"/>
    <property type="match status" value="1"/>
</dbReference>
<feature type="active site" evidence="4">
    <location>
        <position position="101"/>
    </location>
</feature>
<comment type="function">
    <text evidence="4">Poorly processive, error-prone DNA polymerase involved in untargeted mutagenesis. Copies undamaged DNA at stalled replication forks, which arise in vivo from mismatched or misaligned primer ends. These misaligned primers can be extended by PolIV. Exhibits no 3'-5' exonuclease (proofreading) activity. May be involved in translesional synthesis, in conjunction with the beta clamp from PolIII.</text>
</comment>
<keyword evidence="4" id="KW-0460">Magnesium</keyword>
<dbReference type="InterPro" id="IPR043128">
    <property type="entry name" value="Rev_trsase/Diguanyl_cyclase"/>
</dbReference>
<feature type="binding site" evidence="4">
    <location>
        <position position="6"/>
    </location>
    <ligand>
        <name>Mg(2+)</name>
        <dbReference type="ChEBI" id="CHEBI:18420"/>
    </ligand>
</feature>
<reference evidence="6 7" key="1">
    <citation type="journal article" date="2018" name="Nat. Biotechnol.">
        <title>A standardized bacterial taxonomy based on genome phylogeny substantially revises the tree of life.</title>
        <authorList>
            <person name="Parks D.H."/>
            <person name="Chuvochina M."/>
            <person name="Waite D.W."/>
            <person name="Rinke C."/>
            <person name="Skarshewski A."/>
            <person name="Chaumeil P.A."/>
            <person name="Hugenholtz P."/>
        </authorList>
    </citation>
    <scope>NUCLEOTIDE SEQUENCE [LARGE SCALE GENOMIC DNA]</scope>
    <source>
        <strain evidence="6">UBA8672</strain>
    </source>
</reference>
<dbReference type="GO" id="GO:0009432">
    <property type="term" value="P:SOS response"/>
    <property type="evidence" value="ECO:0007669"/>
    <property type="project" value="TreeGrafter"/>
</dbReference>
<gene>
    <name evidence="4" type="primary">dinB</name>
    <name evidence="6" type="ORF">DHM44_10585</name>
</gene>
<keyword evidence="2 4" id="KW-0515">Mutator protein</keyword>
<dbReference type="GO" id="GO:0005829">
    <property type="term" value="C:cytosol"/>
    <property type="evidence" value="ECO:0007669"/>
    <property type="project" value="TreeGrafter"/>
</dbReference>
<evidence type="ECO:0000313" key="6">
    <source>
        <dbReference type="EMBL" id="HCW94112.1"/>
    </source>
</evidence>
<feature type="site" description="Substrate discrimination" evidence="4">
    <location>
        <position position="11"/>
    </location>
</feature>
<dbReference type="Pfam" id="PF11799">
    <property type="entry name" value="IMS_C"/>
    <property type="match status" value="1"/>
</dbReference>
<dbReference type="NCBIfam" id="NF002677">
    <property type="entry name" value="PRK02406.1"/>
    <property type="match status" value="1"/>
</dbReference>
<proteinExistence type="inferred from homology"/>
<dbReference type="EC" id="2.7.7.7" evidence="4"/>
<comment type="catalytic activity">
    <reaction evidence="4">
        <text>DNA(n) + a 2'-deoxyribonucleoside 5'-triphosphate = DNA(n+1) + diphosphate</text>
        <dbReference type="Rhea" id="RHEA:22508"/>
        <dbReference type="Rhea" id="RHEA-COMP:17339"/>
        <dbReference type="Rhea" id="RHEA-COMP:17340"/>
        <dbReference type="ChEBI" id="CHEBI:33019"/>
        <dbReference type="ChEBI" id="CHEBI:61560"/>
        <dbReference type="ChEBI" id="CHEBI:173112"/>
        <dbReference type="EC" id="2.7.7.7"/>
    </reaction>
</comment>
<evidence type="ECO:0000259" key="5">
    <source>
        <dbReference type="PROSITE" id="PS50173"/>
    </source>
</evidence>
<dbReference type="InterPro" id="IPR017961">
    <property type="entry name" value="DNA_pol_Y-fam_little_finger"/>
</dbReference>
<name>A0A3D5QG32_FLESI</name>
<evidence type="ECO:0000256" key="1">
    <source>
        <dbReference type="ARBA" id="ARBA00010945"/>
    </source>
</evidence>
<keyword evidence="4" id="KW-0235">DNA replication</keyword>
<dbReference type="PROSITE" id="PS50173">
    <property type="entry name" value="UMUC"/>
    <property type="match status" value="1"/>
</dbReference>
<dbReference type="Gene3D" id="1.10.150.20">
    <property type="entry name" value="5' to 3' exonuclease, C-terminal subdomain"/>
    <property type="match status" value="1"/>
</dbReference>
<dbReference type="HAMAP" id="MF_01113">
    <property type="entry name" value="DNApol_IV"/>
    <property type="match status" value="1"/>
</dbReference>
<feature type="domain" description="UmuC" evidence="5">
    <location>
        <begin position="2"/>
        <end position="177"/>
    </location>
</feature>
<feature type="binding site" evidence="4">
    <location>
        <position position="100"/>
    </location>
    <ligand>
        <name>Mg(2+)</name>
        <dbReference type="ChEBI" id="CHEBI:18420"/>
    </ligand>
</feature>
<evidence type="ECO:0000256" key="2">
    <source>
        <dbReference type="ARBA" id="ARBA00022457"/>
    </source>
</evidence>
<comment type="subunit">
    <text evidence="4">Monomer.</text>
</comment>